<keyword evidence="4 5" id="KW-0472">Membrane</keyword>
<name>U2YFZ6_9EURY</name>
<dbReference type="OrthoDB" id="50404at2157"/>
<organism evidence="6 7">
    <name type="scientific">Halarchaeum acidiphilum MH1-52-1</name>
    <dbReference type="NCBI Taxonomy" id="1261545"/>
    <lineage>
        <taxon>Archaea</taxon>
        <taxon>Methanobacteriati</taxon>
        <taxon>Methanobacteriota</taxon>
        <taxon>Stenosarchaea group</taxon>
        <taxon>Halobacteria</taxon>
        <taxon>Halobacteriales</taxon>
        <taxon>Halobacteriaceae</taxon>
    </lineage>
</organism>
<dbReference type="InterPro" id="IPR036286">
    <property type="entry name" value="LexA/Signal_pep-like_sf"/>
</dbReference>
<protein>
    <submittedName>
        <fullName evidence="6">Probable signal peptidase I</fullName>
    </submittedName>
</protein>
<dbReference type="EMBL" id="BATA01000048">
    <property type="protein sequence ID" value="GAD53106.1"/>
    <property type="molecule type" value="Genomic_DNA"/>
</dbReference>
<keyword evidence="3 5" id="KW-1133">Transmembrane helix</keyword>
<dbReference type="GO" id="GO:0006465">
    <property type="term" value="P:signal peptide processing"/>
    <property type="evidence" value="ECO:0007669"/>
    <property type="project" value="InterPro"/>
</dbReference>
<dbReference type="PANTHER" id="PTHR10806:SF6">
    <property type="entry name" value="SIGNAL PEPTIDASE COMPLEX CATALYTIC SUBUNIT SEC11"/>
    <property type="match status" value="1"/>
</dbReference>
<dbReference type="GO" id="GO:0004252">
    <property type="term" value="F:serine-type endopeptidase activity"/>
    <property type="evidence" value="ECO:0007669"/>
    <property type="project" value="InterPro"/>
</dbReference>
<dbReference type="CDD" id="cd06530">
    <property type="entry name" value="S26_SPase_I"/>
    <property type="match status" value="1"/>
</dbReference>
<feature type="transmembrane region" description="Helical" evidence="5">
    <location>
        <begin position="133"/>
        <end position="152"/>
    </location>
</feature>
<evidence type="ECO:0000256" key="3">
    <source>
        <dbReference type="ARBA" id="ARBA00022989"/>
    </source>
</evidence>
<proteinExistence type="predicted"/>
<reference evidence="6 7" key="1">
    <citation type="submission" date="2013-09" db="EMBL/GenBank/DDBJ databases">
        <title>Whole genome sequencing of Halarchaeum acidiphilum strain MH1-52-1.</title>
        <authorList>
            <person name="Shimane Y."/>
            <person name="Minegishi H."/>
            <person name="Nishi S."/>
            <person name="Echigo A."/>
            <person name="Shuto A."/>
            <person name="Konishi M."/>
            <person name="Ito T."/>
            <person name="Ohkuma M."/>
            <person name="Ohta Y."/>
            <person name="Nagano Y."/>
            <person name="Tsubouchi T."/>
            <person name="Mori K."/>
            <person name="Usui K."/>
            <person name="Kamekura M."/>
            <person name="Usami R."/>
            <person name="Takaki Y."/>
            <person name="Hatada Y."/>
        </authorList>
    </citation>
    <scope>NUCLEOTIDE SEQUENCE [LARGE SCALE GENOMIC DNA]</scope>
    <source>
        <strain evidence="6 7">JCM 16109</strain>
    </source>
</reference>
<dbReference type="InterPro" id="IPR001733">
    <property type="entry name" value="Peptidase_S26B"/>
</dbReference>
<accession>U2YFZ6</accession>
<feature type="transmembrane region" description="Helical" evidence="5">
    <location>
        <begin position="290"/>
        <end position="311"/>
    </location>
</feature>
<evidence type="ECO:0000313" key="6">
    <source>
        <dbReference type="EMBL" id="GAD53106.1"/>
    </source>
</evidence>
<keyword evidence="7" id="KW-1185">Reference proteome</keyword>
<dbReference type="InterPro" id="IPR019533">
    <property type="entry name" value="Peptidase_S26"/>
</dbReference>
<evidence type="ECO:0000256" key="2">
    <source>
        <dbReference type="ARBA" id="ARBA00022692"/>
    </source>
</evidence>
<dbReference type="GO" id="GO:0016020">
    <property type="term" value="C:membrane"/>
    <property type="evidence" value="ECO:0007669"/>
    <property type="project" value="UniProtKB-SubCell"/>
</dbReference>
<dbReference type="SUPFAM" id="SSF51306">
    <property type="entry name" value="LexA/Signal peptidase"/>
    <property type="match status" value="1"/>
</dbReference>
<dbReference type="RefSeq" id="WP_021780419.1">
    <property type="nucleotide sequence ID" value="NZ_BATA01000048.1"/>
</dbReference>
<sequence length="333" mass="34600">MIRTAALAVLLVLAGLVAAPAGSPVQVSYVYSESMSPTIGVGDGYVLVPAGHVSTGDIVTFWSGTRGAYTTHRIVDETADGFRTKGDHNAVADQAAGYPSVSRDAIVGRVLTWRGSPLVIPHLGSAVRFVHEHVALLVVIVGAAALLGRGGTDGRPSRPATMRAVLVPLLIAAVLGTAGVVAFGGVTHTETVIAVEHPTDAGSIRTVAVGSSQPANYTVAVPDRAWTDRVVHTVGLRDVTVARNASTLSVTGSVRAPDAPGPVPIEVAVRNYPSVLPHAIIARLDAIDPLLAASVCATLLFAPVVALVPFVDGRERPRESRSRWWRLLTGGLE</sequence>
<comment type="subcellular location">
    <subcellularLocation>
        <location evidence="1">Membrane</location>
    </subcellularLocation>
</comment>
<dbReference type="NCBIfam" id="TIGR02228">
    <property type="entry name" value="sigpep_I_arch"/>
    <property type="match status" value="1"/>
</dbReference>
<gene>
    <name evidence="6" type="ORF">MBEHAL_1866</name>
</gene>
<dbReference type="eggNOG" id="arCOG01740">
    <property type="taxonomic scope" value="Archaea"/>
</dbReference>
<feature type="transmembrane region" description="Helical" evidence="5">
    <location>
        <begin position="164"/>
        <end position="186"/>
    </location>
</feature>
<dbReference type="PANTHER" id="PTHR10806">
    <property type="entry name" value="SIGNAL PEPTIDASE COMPLEX CATALYTIC SUBUNIT SEC11"/>
    <property type="match status" value="1"/>
</dbReference>
<evidence type="ECO:0000313" key="7">
    <source>
        <dbReference type="Proteomes" id="UP000016986"/>
    </source>
</evidence>
<comment type="caution">
    <text evidence="6">The sequence shown here is derived from an EMBL/GenBank/DDBJ whole genome shotgun (WGS) entry which is preliminary data.</text>
</comment>
<evidence type="ECO:0000256" key="5">
    <source>
        <dbReference type="SAM" id="Phobius"/>
    </source>
</evidence>
<dbReference type="AlphaFoldDB" id="U2YFZ6"/>
<dbReference type="Proteomes" id="UP000016986">
    <property type="component" value="Unassembled WGS sequence"/>
</dbReference>
<evidence type="ECO:0000256" key="1">
    <source>
        <dbReference type="ARBA" id="ARBA00004370"/>
    </source>
</evidence>
<keyword evidence="2 5" id="KW-0812">Transmembrane</keyword>
<evidence type="ECO:0000256" key="4">
    <source>
        <dbReference type="ARBA" id="ARBA00023136"/>
    </source>
</evidence>